<keyword evidence="3 12" id="KW-0436">Ligase</keyword>
<dbReference type="SUPFAM" id="SSF56801">
    <property type="entry name" value="Acetyl-CoA synthetase-like"/>
    <property type="match status" value="1"/>
</dbReference>
<evidence type="ECO:0000256" key="6">
    <source>
        <dbReference type="ARBA" id="ARBA00022990"/>
    </source>
</evidence>
<evidence type="ECO:0000256" key="7">
    <source>
        <dbReference type="NCBIfam" id="TIGR02188"/>
    </source>
</evidence>
<dbReference type="InterPro" id="IPR011904">
    <property type="entry name" value="Ac_CoA_lig"/>
</dbReference>
<dbReference type="InterPro" id="IPR025110">
    <property type="entry name" value="AMP-bd_C"/>
</dbReference>
<feature type="domain" description="AMP-dependent synthetase/ligase" evidence="9">
    <location>
        <begin position="94"/>
        <end position="480"/>
    </location>
</feature>
<keyword evidence="6" id="KW-0007">Acetylation</keyword>
<dbReference type="InterPro" id="IPR045851">
    <property type="entry name" value="AMP-bd_C_sf"/>
</dbReference>
<gene>
    <name evidence="12" type="ORF">AVDCRST_MAG28-1322</name>
</gene>
<evidence type="ECO:0000313" key="12">
    <source>
        <dbReference type="EMBL" id="CAA9449888.1"/>
    </source>
</evidence>
<dbReference type="GO" id="GO:0019427">
    <property type="term" value="P:acetyl-CoA biosynthetic process from acetate"/>
    <property type="evidence" value="ECO:0007669"/>
    <property type="project" value="UniProtKB-UniRule"/>
</dbReference>
<dbReference type="CDD" id="cd05966">
    <property type="entry name" value="ACS"/>
    <property type="match status" value="1"/>
</dbReference>
<feature type="compositionally biased region" description="Basic and acidic residues" evidence="8">
    <location>
        <begin position="646"/>
        <end position="657"/>
    </location>
</feature>
<dbReference type="GO" id="GO:0005524">
    <property type="term" value="F:ATP binding"/>
    <property type="evidence" value="ECO:0007669"/>
    <property type="project" value="UniProtKB-KW"/>
</dbReference>
<comment type="similarity">
    <text evidence="1">Belongs to the ATP-dependent AMP-binding enzyme family.</text>
</comment>
<accession>A0A6J4QPQ2</accession>
<sequence>MSEEQQNGQAGGEDLGLRTYEPPEDFAKNANCQDPEIWDKAAEDYEGFWEGWAKELHWFKEWDQVLDWNPPFAKWFVGGKLNASYNCLDYQIEQGKGDKQALIWVGDEPDHQQTYTYNELLTEVSKFANVLKDHGVGKGDTVTIYLPMIPELPIAMLACARVGAIHAVVFSAFTADQLTERINDVQSKVLITADQSPRGGQITALKENSDTALGDAQSIESVIVVRRTGEEVPMQDGRDEYWDELMQNASDECEAEEMDAEDPFFVLYSSGSTGKPKGIQHNVGGYLVQLKATMMWVLDLKDDDVFWCTADIGWVTGHSYLVYAPLLCGGTTLQFEGTPTYPDNTRWPSIIEEHKVTTLYTAPTAIRAFMKVGTEPLEAHDISSLRLLGSVGEPINPAAWVWYYENFGGERCPIVDTWWQTETGGIMIAPLPGITTLKPGSATKPFPGIFPGLWNEEDEEFVEGNPATGALTINKPWPSMTRTLWQDPERYKEEYFSEISDDIYYVEDGAKRDEEGYYTITGRIDDVLNVAGHRLSTVEIENALVNHDAVAEAAVIGIDDEDKGQAPVAFVILEGDNEYSEDLEKDLINEVADKAGKISRPDRVYAVQDLPKTNSGKIMRRVLQNIAEGEDDLGDTSTLSDPEIAETIKEETKQQMS</sequence>
<evidence type="ECO:0000259" key="10">
    <source>
        <dbReference type="Pfam" id="PF13193"/>
    </source>
</evidence>
<dbReference type="Pfam" id="PF16177">
    <property type="entry name" value="ACAS_N"/>
    <property type="match status" value="1"/>
</dbReference>
<proteinExistence type="inferred from homology"/>
<keyword evidence="5" id="KW-0067">ATP-binding</keyword>
<evidence type="ECO:0000256" key="3">
    <source>
        <dbReference type="ARBA" id="ARBA00022598"/>
    </source>
</evidence>
<dbReference type="Gene3D" id="3.40.50.12780">
    <property type="entry name" value="N-terminal domain of ligase-like"/>
    <property type="match status" value="1"/>
</dbReference>
<evidence type="ECO:0000256" key="1">
    <source>
        <dbReference type="ARBA" id="ARBA00006432"/>
    </source>
</evidence>
<evidence type="ECO:0000259" key="9">
    <source>
        <dbReference type="Pfam" id="PF00501"/>
    </source>
</evidence>
<evidence type="ECO:0000256" key="8">
    <source>
        <dbReference type="SAM" id="MobiDB-lite"/>
    </source>
</evidence>
<dbReference type="PANTHER" id="PTHR24095:SF14">
    <property type="entry name" value="ACETYL-COENZYME A SYNTHETASE 1"/>
    <property type="match status" value="1"/>
</dbReference>
<dbReference type="NCBIfam" id="NF001208">
    <property type="entry name" value="PRK00174.1"/>
    <property type="match status" value="1"/>
</dbReference>
<dbReference type="InterPro" id="IPR020845">
    <property type="entry name" value="AMP-binding_CS"/>
</dbReference>
<reference evidence="12" key="1">
    <citation type="submission" date="2020-02" db="EMBL/GenBank/DDBJ databases">
        <authorList>
            <person name="Meier V. D."/>
        </authorList>
    </citation>
    <scope>NUCLEOTIDE SEQUENCE</scope>
    <source>
        <strain evidence="12">AVDCRST_MAG28</strain>
    </source>
</reference>
<feature type="domain" description="Acetyl-coenzyme A synthetase N-terminal" evidence="11">
    <location>
        <begin position="36"/>
        <end position="87"/>
    </location>
</feature>
<dbReference type="Gene3D" id="3.30.300.30">
    <property type="match status" value="1"/>
</dbReference>
<evidence type="ECO:0000256" key="2">
    <source>
        <dbReference type="ARBA" id="ARBA00013275"/>
    </source>
</evidence>
<feature type="region of interest" description="Disordered" evidence="8">
    <location>
        <begin position="1"/>
        <end position="33"/>
    </location>
</feature>
<dbReference type="GO" id="GO:0003987">
    <property type="term" value="F:acetate-CoA ligase activity"/>
    <property type="evidence" value="ECO:0007669"/>
    <property type="project" value="UniProtKB-UniRule"/>
</dbReference>
<dbReference type="InterPro" id="IPR042099">
    <property type="entry name" value="ANL_N_sf"/>
</dbReference>
<dbReference type="AlphaFoldDB" id="A0A6J4QPQ2"/>
<dbReference type="EC" id="6.2.1.1" evidence="2 7"/>
<dbReference type="Pfam" id="PF00501">
    <property type="entry name" value="AMP-binding"/>
    <property type="match status" value="1"/>
</dbReference>
<dbReference type="NCBIfam" id="TIGR02188">
    <property type="entry name" value="Ac_CoA_lig_AcsA"/>
    <property type="match status" value="1"/>
</dbReference>
<evidence type="ECO:0000259" key="11">
    <source>
        <dbReference type="Pfam" id="PF16177"/>
    </source>
</evidence>
<organism evidence="12">
    <name type="scientific">uncultured Rubrobacteraceae bacterium</name>
    <dbReference type="NCBI Taxonomy" id="349277"/>
    <lineage>
        <taxon>Bacteria</taxon>
        <taxon>Bacillati</taxon>
        <taxon>Actinomycetota</taxon>
        <taxon>Rubrobacteria</taxon>
        <taxon>Rubrobacterales</taxon>
        <taxon>Rubrobacteraceae</taxon>
        <taxon>environmental samples</taxon>
    </lineage>
</organism>
<dbReference type="Pfam" id="PF13193">
    <property type="entry name" value="AMP-binding_C"/>
    <property type="match status" value="1"/>
</dbReference>
<protein>
    <recommendedName>
        <fullName evidence="2 7">Acetate--CoA ligase</fullName>
        <ecNumber evidence="2 7">6.2.1.1</ecNumber>
    </recommendedName>
</protein>
<dbReference type="FunFam" id="3.40.50.12780:FF:000001">
    <property type="entry name" value="Acetyl-coenzyme A synthetase"/>
    <property type="match status" value="1"/>
</dbReference>
<dbReference type="InterPro" id="IPR032387">
    <property type="entry name" value="ACAS_N"/>
</dbReference>
<name>A0A6J4QPQ2_9ACTN</name>
<dbReference type="EMBL" id="CADCVE010000027">
    <property type="protein sequence ID" value="CAA9449888.1"/>
    <property type="molecule type" value="Genomic_DNA"/>
</dbReference>
<evidence type="ECO:0000256" key="5">
    <source>
        <dbReference type="ARBA" id="ARBA00022840"/>
    </source>
</evidence>
<dbReference type="PANTHER" id="PTHR24095">
    <property type="entry name" value="ACETYL-COENZYME A SYNTHETASE"/>
    <property type="match status" value="1"/>
</dbReference>
<feature type="domain" description="AMP-binding enzyme C-terminal" evidence="10">
    <location>
        <begin position="539"/>
        <end position="617"/>
    </location>
</feature>
<feature type="region of interest" description="Disordered" evidence="8">
    <location>
        <begin position="627"/>
        <end position="657"/>
    </location>
</feature>
<evidence type="ECO:0000256" key="4">
    <source>
        <dbReference type="ARBA" id="ARBA00022741"/>
    </source>
</evidence>
<dbReference type="GO" id="GO:0016208">
    <property type="term" value="F:AMP binding"/>
    <property type="evidence" value="ECO:0007669"/>
    <property type="project" value="InterPro"/>
</dbReference>
<dbReference type="PROSITE" id="PS00455">
    <property type="entry name" value="AMP_BINDING"/>
    <property type="match status" value="1"/>
</dbReference>
<dbReference type="InterPro" id="IPR000873">
    <property type="entry name" value="AMP-dep_synth/lig_dom"/>
</dbReference>
<keyword evidence="4" id="KW-0547">Nucleotide-binding</keyword>